<accession>A0ABS6FSV4</accession>
<reference evidence="1 2" key="1">
    <citation type="submission" date="2021-06" db="EMBL/GenBank/DDBJ databases">
        <authorList>
            <person name="Sun Q."/>
            <person name="Li D."/>
        </authorList>
    </citation>
    <scope>NUCLEOTIDE SEQUENCE [LARGE SCALE GENOMIC DNA]</scope>
    <source>
        <strain evidence="1 2">MSJ-6</strain>
    </source>
</reference>
<dbReference type="GO" id="GO:0003677">
    <property type="term" value="F:DNA binding"/>
    <property type="evidence" value="ECO:0007669"/>
    <property type="project" value="UniProtKB-KW"/>
</dbReference>
<evidence type="ECO:0000313" key="2">
    <source>
        <dbReference type="Proteomes" id="UP000743001"/>
    </source>
</evidence>
<protein>
    <submittedName>
        <fullName evidence="1">DNA-binding protein</fullName>
    </submittedName>
</protein>
<dbReference type="EMBL" id="JAHLQJ010000013">
    <property type="protein sequence ID" value="MBU5673199.1"/>
    <property type="molecule type" value="Genomic_DNA"/>
</dbReference>
<name>A0ABS6FSV4_9BACL</name>
<dbReference type="Proteomes" id="UP000743001">
    <property type="component" value="Unassembled WGS sequence"/>
</dbReference>
<keyword evidence="1" id="KW-0238">DNA-binding</keyword>
<proteinExistence type="predicted"/>
<organism evidence="1 2">
    <name type="scientific">Paenibacillus brevis</name>
    <dbReference type="NCBI Taxonomy" id="2841508"/>
    <lineage>
        <taxon>Bacteria</taxon>
        <taxon>Bacillati</taxon>
        <taxon>Bacillota</taxon>
        <taxon>Bacilli</taxon>
        <taxon>Bacillales</taxon>
        <taxon>Paenibacillaceae</taxon>
        <taxon>Paenibacillus</taxon>
    </lineage>
</organism>
<sequence length="107" mass="12269">MDAELIKIDLNLNQLEAAINRAVDKAIERHALQAQFKPLLSKTDLMELLDIGATKASELLNREDFPVTREFGHPRVLTHLLMVWIEEHTEWVRDNAGDNRKLKWGAA</sequence>
<evidence type="ECO:0000313" key="1">
    <source>
        <dbReference type="EMBL" id="MBU5673199.1"/>
    </source>
</evidence>
<keyword evidence="2" id="KW-1185">Reference proteome</keyword>
<comment type="caution">
    <text evidence="1">The sequence shown here is derived from an EMBL/GenBank/DDBJ whole genome shotgun (WGS) entry which is preliminary data.</text>
</comment>
<gene>
    <name evidence="1" type="ORF">KQJ23_15325</name>
</gene>
<dbReference type="RefSeq" id="WP_216479752.1">
    <property type="nucleotide sequence ID" value="NZ_JAHLQJ010000013.1"/>
</dbReference>